<organism evidence="1 2">
    <name type="scientific">Microvirga alba</name>
    <dbReference type="NCBI Taxonomy" id="2791025"/>
    <lineage>
        <taxon>Bacteria</taxon>
        <taxon>Pseudomonadati</taxon>
        <taxon>Pseudomonadota</taxon>
        <taxon>Alphaproteobacteria</taxon>
        <taxon>Hyphomicrobiales</taxon>
        <taxon>Methylobacteriaceae</taxon>
        <taxon>Microvirga</taxon>
    </lineage>
</organism>
<dbReference type="InterPro" id="IPR009061">
    <property type="entry name" value="DNA-bd_dom_put_sf"/>
</dbReference>
<accession>A0A931BRG3</accession>
<evidence type="ECO:0000313" key="2">
    <source>
        <dbReference type="Proteomes" id="UP000599312"/>
    </source>
</evidence>
<comment type="caution">
    <text evidence="1">The sequence shown here is derived from an EMBL/GenBank/DDBJ whole genome shotgun (WGS) entry which is preliminary data.</text>
</comment>
<protein>
    <submittedName>
        <fullName evidence="1">Terminase small subunit</fullName>
    </submittedName>
</protein>
<name>A0A931BRG3_9HYPH</name>
<proteinExistence type="predicted"/>
<dbReference type="SUPFAM" id="SSF46955">
    <property type="entry name" value="Putative DNA-binding domain"/>
    <property type="match status" value="1"/>
</dbReference>
<dbReference type="InterPro" id="IPR036388">
    <property type="entry name" value="WH-like_DNA-bd_sf"/>
</dbReference>
<dbReference type="RefSeq" id="WP_196273566.1">
    <property type="nucleotide sequence ID" value="NZ_JADQDO010000016.1"/>
</dbReference>
<dbReference type="AlphaFoldDB" id="A0A931BRG3"/>
<dbReference type="Gene3D" id="1.10.10.10">
    <property type="entry name" value="Winged helix-like DNA-binding domain superfamily/Winged helix DNA-binding domain"/>
    <property type="match status" value="1"/>
</dbReference>
<gene>
    <name evidence="1" type="ORF">I2H38_19600</name>
</gene>
<sequence length="176" mass="19279">MTAAKARGQQVTRSGLADVFGVALPTVDGWVRQGCPFLERGGRGREWKFSTADVMAWLRDKAVAEATGDVQADETELKRRKLAAETAKAELDLAKARGLVAPLDQVERMVSKAFAQVRAGMRNLPGRTVTQLIGETDERKFKTVLLHEIDQVLEALAAANLAEAEEAEDEETEDQE</sequence>
<keyword evidence="2" id="KW-1185">Reference proteome</keyword>
<dbReference type="EMBL" id="JADQDO010000016">
    <property type="protein sequence ID" value="MBF9235571.1"/>
    <property type="molecule type" value="Genomic_DNA"/>
</dbReference>
<evidence type="ECO:0000313" key="1">
    <source>
        <dbReference type="EMBL" id="MBF9235571.1"/>
    </source>
</evidence>
<dbReference type="Proteomes" id="UP000599312">
    <property type="component" value="Unassembled WGS sequence"/>
</dbReference>
<reference evidence="1" key="1">
    <citation type="submission" date="2020-11" db="EMBL/GenBank/DDBJ databases">
        <authorList>
            <person name="Kim M.K."/>
        </authorList>
    </citation>
    <scope>NUCLEOTIDE SEQUENCE</scope>
    <source>
        <strain evidence="1">BT350</strain>
    </source>
</reference>
<dbReference type="InterPro" id="IPR010906">
    <property type="entry name" value="Phage_lambda_Nu1_terminase-ssu"/>
</dbReference>
<dbReference type="Pfam" id="PF07471">
    <property type="entry name" value="Phage_Nu1"/>
    <property type="match status" value="1"/>
</dbReference>